<dbReference type="InterPro" id="IPR011006">
    <property type="entry name" value="CheY-like_superfamily"/>
</dbReference>
<dbReference type="PROSITE" id="PS50110">
    <property type="entry name" value="RESPONSE_REGULATORY"/>
    <property type="match status" value="1"/>
</dbReference>
<dbReference type="AlphaFoldDB" id="A0AAP2GMT6"/>
<evidence type="ECO:0000313" key="5">
    <source>
        <dbReference type="EMBL" id="MBT1696175.1"/>
    </source>
</evidence>
<dbReference type="SMART" id="SM00448">
    <property type="entry name" value="REC"/>
    <property type="match status" value="1"/>
</dbReference>
<name>A0AAP2GMT6_9BACT</name>
<dbReference type="InterPro" id="IPR007492">
    <property type="entry name" value="LytTR_DNA-bd_dom"/>
</dbReference>
<keyword evidence="6" id="KW-1185">Reference proteome</keyword>
<gene>
    <name evidence="5" type="ORF">KK083_04775</name>
</gene>
<dbReference type="PROSITE" id="PS50930">
    <property type="entry name" value="HTH_LYTTR"/>
    <property type="match status" value="1"/>
</dbReference>
<dbReference type="SMART" id="SM00850">
    <property type="entry name" value="LytTR"/>
    <property type="match status" value="1"/>
</dbReference>
<evidence type="ECO:0000256" key="2">
    <source>
        <dbReference type="PROSITE-ProRule" id="PRU00169"/>
    </source>
</evidence>
<keyword evidence="1 2" id="KW-0597">Phosphoprotein</keyword>
<dbReference type="InterPro" id="IPR001789">
    <property type="entry name" value="Sig_transdc_resp-reg_receiver"/>
</dbReference>
<evidence type="ECO:0000259" key="3">
    <source>
        <dbReference type="PROSITE" id="PS50110"/>
    </source>
</evidence>
<dbReference type="Gene3D" id="3.40.50.2300">
    <property type="match status" value="1"/>
</dbReference>
<dbReference type="Pfam" id="PF04397">
    <property type="entry name" value="LytTR"/>
    <property type="match status" value="1"/>
</dbReference>
<feature type="domain" description="Response regulatory" evidence="3">
    <location>
        <begin position="5"/>
        <end position="120"/>
    </location>
</feature>
<protein>
    <submittedName>
        <fullName evidence="5">Response regulator</fullName>
    </submittedName>
</protein>
<dbReference type="Proteomes" id="UP001319200">
    <property type="component" value="Unassembled WGS sequence"/>
</dbReference>
<feature type="domain" description="HTH LytTR-type" evidence="4">
    <location>
        <begin position="139"/>
        <end position="237"/>
    </location>
</feature>
<organism evidence="5 6">
    <name type="scientific">Chryseosolibacter histidini</name>
    <dbReference type="NCBI Taxonomy" id="2782349"/>
    <lineage>
        <taxon>Bacteria</taxon>
        <taxon>Pseudomonadati</taxon>
        <taxon>Bacteroidota</taxon>
        <taxon>Cytophagia</taxon>
        <taxon>Cytophagales</taxon>
        <taxon>Chryseotaleaceae</taxon>
        <taxon>Chryseosolibacter</taxon>
    </lineage>
</organism>
<dbReference type="EMBL" id="JAHESF010000003">
    <property type="protein sequence ID" value="MBT1696175.1"/>
    <property type="molecule type" value="Genomic_DNA"/>
</dbReference>
<evidence type="ECO:0000259" key="4">
    <source>
        <dbReference type="PROSITE" id="PS50930"/>
    </source>
</evidence>
<dbReference type="GO" id="GO:0003677">
    <property type="term" value="F:DNA binding"/>
    <property type="evidence" value="ECO:0007669"/>
    <property type="project" value="InterPro"/>
</dbReference>
<dbReference type="Pfam" id="PF00072">
    <property type="entry name" value="Response_reg"/>
    <property type="match status" value="1"/>
</dbReference>
<dbReference type="CDD" id="cd17534">
    <property type="entry name" value="REC_DC-like"/>
    <property type="match status" value="1"/>
</dbReference>
<dbReference type="InterPro" id="IPR050595">
    <property type="entry name" value="Bact_response_regulator"/>
</dbReference>
<dbReference type="PANTHER" id="PTHR44591:SF3">
    <property type="entry name" value="RESPONSE REGULATORY DOMAIN-CONTAINING PROTEIN"/>
    <property type="match status" value="1"/>
</dbReference>
<comment type="caution">
    <text evidence="5">The sequence shown here is derived from an EMBL/GenBank/DDBJ whole genome shotgun (WGS) entry which is preliminary data.</text>
</comment>
<proteinExistence type="predicted"/>
<dbReference type="Gene3D" id="2.40.50.1020">
    <property type="entry name" value="LytTr DNA-binding domain"/>
    <property type="match status" value="1"/>
</dbReference>
<evidence type="ECO:0000313" key="6">
    <source>
        <dbReference type="Proteomes" id="UP001319200"/>
    </source>
</evidence>
<dbReference type="SUPFAM" id="SSF52172">
    <property type="entry name" value="CheY-like"/>
    <property type="match status" value="1"/>
</dbReference>
<dbReference type="PANTHER" id="PTHR44591">
    <property type="entry name" value="STRESS RESPONSE REGULATOR PROTEIN 1"/>
    <property type="match status" value="1"/>
</dbReference>
<dbReference type="RefSeq" id="WP_254161226.1">
    <property type="nucleotide sequence ID" value="NZ_JAHESF010000003.1"/>
</dbReference>
<reference evidence="5 6" key="1">
    <citation type="submission" date="2021-05" db="EMBL/GenBank/DDBJ databases">
        <title>A Polyphasic approach of four new species of the genus Ohtaekwangia: Ohtaekwangia histidinii sp. nov., Ohtaekwangia cretensis sp. nov., Ohtaekwangia indiensis sp. nov., Ohtaekwangia reichenbachii sp. nov. from diverse environment.</title>
        <authorList>
            <person name="Octaviana S."/>
        </authorList>
    </citation>
    <scope>NUCLEOTIDE SEQUENCE [LARGE SCALE GENOMIC DNA]</scope>
    <source>
        <strain evidence="5 6">PWU4</strain>
    </source>
</reference>
<feature type="modified residue" description="4-aspartylphosphate" evidence="2">
    <location>
        <position position="55"/>
    </location>
</feature>
<sequence>MEKINVLIVEDAGLVAEDIANKLKKHNMDVAAICNSGEDAIQSLEERMPDVILMDIQLSGALDGISTAHMIHEKNDIPIVYLSDYEDNDKVNRAIKTSPQTYLSKPFREGDLIRTIQIAFNNWRDRHTTKPAAVLKDHFFIKDGDKHVKVSYHDIVYLEAGRAYCRIVTETKTYTQSNNMGKILDQISHKDFIRVHRSYVINTNKITEIEGNIIRLGKHHVEMSKGMRDKLIDKLKFI</sequence>
<dbReference type="GO" id="GO:0000160">
    <property type="term" value="P:phosphorelay signal transduction system"/>
    <property type="evidence" value="ECO:0007669"/>
    <property type="project" value="InterPro"/>
</dbReference>
<evidence type="ECO:0000256" key="1">
    <source>
        <dbReference type="ARBA" id="ARBA00022553"/>
    </source>
</evidence>
<accession>A0AAP2GMT6</accession>